<evidence type="ECO:0000313" key="3">
    <source>
        <dbReference type="Proteomes" id="UP000824120"/>
    </source>
</evidence>
<sequence>MAPLFPVLVDVTKKKGSDNEFGPPLTTSECHCLNELIMPSIYGLEMLCHQNGCRASTEEQLGQVEMSYPLNVHAKALLGINPEFHEPVDDDIPTDGDKLRSDSNVDSNSGMNEVDLV</sequence>
<comment type="caution">
    <text evidence="2">The sequence shown here is derived from an EMBL/GenBank/DDBJ whole genome shotgun (WGS) entry which is preliminary data.</text>
</comment>
<proteinExistence type="predicted"/>
<gene>
    <name evidence="2" type="ORF">H5410_004060</name>
</gene>
<protein>
    <submittedName>
        <fullName evidence="2">Uncharacterized protein</fullName>
    </submittedName>
</protein>
<dbReference type="EMBL" id="JACXVP010000001">
    <property type="protein sequence ID" value="KAG5632343.1"/>
    <property type="molecule type" value="Genomic_DNA"/>
</dbReference>
<keyword evidence="3" id="KW-1185">Reference proteome</keyword>
<dbReference type="OrthoDB" id="1328154at2759"/>
<accession>A0A9J6B7E1</accession>
<dbReference type="Proteomes" id="UP000824120">
    <property type="component" value="Chromosome 1"/>
</dbReference>
<organism evidence="2 3">
    <name type="scientific">Solanum commersonii</name>
    <name type="common">Commerson's wild potato</name>
    <name type="synonym">Commerson's nightshade</name>
    <dbReference type="NCBI Taxonomy" id="4109"/>
    <lineage>
        <taxon>Eukaryota</taxon>
        <taxon>Viridiplantae</taxon>
        <taxon>Streptophyta</taxon>
        <taxon>Embryophyta</taxon>
        <taxon>Tracheophyta</taxon>
        <taxon>Spermatophyta</taxon>
        <taxon>Magnoliopsida</taxon>
        <taxon>eudicotyledons</taxon>
        <taxon>Gunneridae</taxon>
        <taxon>Pentapetalae</taxon>
        <taxon>asterids</taxon>
        <taxon>lamiids</taxon>
        <taxon>Solanales</taxon>
        <taxon>Solanaceae</taxon>
        <taxon>Solanoideae</taxon>
        <taxon>Solaneae</taxon>
        <taxon>Solanum</taxon>
    </lineage>
</organism>
<evidence type="ECO:0000256" key="1">
    <source>
        <dbReference type="SAM" id="MobiDB-lite"/>
    </source>
</evidence>
<reference evidence="2 3" key="1">
    <citation type="submission" date="2020-09" db="EMBL/GenBank/DDBJ databases">
        <title>De no assembly of potato wild relative species, Solanum commersonii.</title>
        <authorList>
            <person name="Cho K."/>
        </authorList>
    </citation>
    <scope>NUCLEOTIDE SEQUENCE [LARGE SCALE GENOMIC DNA]</scope>
    <source>
        <strain evidence="2">LZ3.2</strain>
        <tissue evidence="2">Leaf</tissue>
    </source>
</reference>
<evidence type="ECO:0000313" key="2">
    <source>
        <dbReference type="EMBL" id="KAG5632343.1"/>
    </source>
</evidence>
<name>A0A9J6B7E1_SOLCO</name>
<dbReference type="AlphaFoldDB" id="A0A9J6B7E1"/>
<feature type="region of interest" description="Disordered" evidence="1">
    <location>
        <begin position="84"/>
        <end position="117"/>
    </location>
</feature>